<dbReference type="Pfam" id="PF00240">
    <property type="entry name" value="ubiquitin"/>
    <property type="match status" value="1"/>
</dbReference>
<proteinExistence type="inferred from homology"/>
<feature type="domain" description="Peptidase A2" evidence="12">
    <location>
        <begin position="204"/>
        <end position="283"/>
    </location>
</feature>
<dbReference type="InterPro" id="IPR029071">
    <property type="entry name" value="Ubiquitin-like_domsf"/>
</dbReference>
<dbReference type="PROSITE" id="PS00141">
    <property type="entry name" value="ASP_PROTEASE"/>
    <property type="match status" value="1"/>
</dbReference>
<dbReference type="InterPro" id="IPR033882">
    <property type="entry name" value="DDI1_N"/>
</dbReference>
<comment type="subunit">
    <text evidence="4">Binds ubiquitin and polyubiquitinated proteins.</text>
</comment>
<organism evidence="13 14">
    <name type="scientific">Coemansia biformis</name>
    <dbReference type="NCBI Taxonomy" id="1286918"/>
    <lineage>
        <taxon>Eukaryota</taxon>
        <taxon>Fungi</taxon>
        <taxon>Fungi incertae sedis</taxon>
        <taxon>Zoopagomycota</taxon>
        <taxon>Kickxellomycotina</taxon>
        <taxon>Kickxellomycetes</taxon>
        <taxon>Kickxellales</taxon>
        <taxon>Kickxellaceae</taxon>
        <taxon>Coemansia</taxon>
    </lineage>
</organism>
<protein>
    <recommendedName>
        <fullName evidence="5">DNA damage-inducible protein 1</fullName>
    </recommendedName>
</protein>
<dbReference type="EMBL" id="JANBOI010000451">
    <property type="protein sequence ID" value="KAJ1730465.1"/>
    <property type="molecule type" value="Genomic_DNA"/>
</dbReference>
<keyword evidence="8" id="KW-0064">Aspartyl protease</keyword>
<evidence type="ECO:0000259" key="10">
    <source>
        <dbReference type="PROSITE" id="PS50030"/>
    </source>
</evidence>
<keyword evidence="14" id="KW-1185">Reference proteome</keyword>
<dbReference type="PROSITE" id="PS50053">
    <property type="entry name" value="UBIQUITIN_2"/>
    <property type="match status" value="1"/>
</dbReference>
<evidence type="ECO:0000256" key="4">
    <source>
        <dbReference type="ARBA" id="ARBA00011128"/>
    </source>
</evidence>
<dbReference type="GO" id="GO:0043161">
    <property type="term" value="P:proteasome-mediated ubiquitin-dependent protein catabolic process"/>
    <property type="evidence" value="ECO:0007669"/>
    <property type="project" value="InterPro"/>
</dbReference>
<dbReference type="Proteomes" id="UP001143981">
    <property type="component" value="Unassembled WGS sequence"/>
</dbReference>
<dbReference type="InterPro" id="IPR009060">
    <property type="entry name" value="UBA-like_sf"/>
</dbReference>
<dbReference type="Pfam" id="PF09668">
    <property type="entry name" value="Asp_protease"/>
    <property type="match status" value="1"/>
</dbReference>
<sequence>MHLTIVHDGGSFPIEVDESMELGNLHALLELECEIPVARQVLLLNGRRLGGANESLSALGLKSNDALYIHDLQRHQPQSQPPAGATDPQLEAHRRQVLGNPQLMQQLAQTHPEIAEAARSNPQEFGRLVAQLRGQQQESARQQQMEMERLNADPYNVEAQQRIEEMIRQENIMRNMELALEHNPESFASVSMLYIDVVVNNTPIQAMVDSGAQATVMSLSCAERCGIMRLVDSRFAGEARGVGRAKILGRVHNAQMKLGDQILMCSFTVMEGAHINLLFGLDMLKRHQMCIDLKQNALVIGDKCIEFLPEHLIPRSEMDALVAADPPAGAQAPVAAPPAADAVQQQLPRQRATYAENVIEAVMALGVDREQAIHYLDAAGGNPDVAAGMLFS</sequence>
<comment type="caution">
    <text evidence="13">The sequence shown here is derived from an EMBL/GenBank/DDBJ whole genome shotgun (WGS) entry which is preliminary data.</text>
</comment>
<dbReference type="AlphaFoldDB" id="A0A9W7Y7C4"/>
<evidence type="ECO:0000259" key="11">
    <source>
        <dbReference type="PROSITE" id="PS50053"/>
    </source>
</evidence>
<dbReference type="SUPFAM" id="SSF50630">
    <property type="entry name" value="Acid proteases"/>
    <property type="match status" value="1"/>
</dbReference>
<reference evidence="13" key="1">
    <citation type="submission" date="2022-07" db="EMBL/GenBank/DDBJ databases">
        <title>Phylogenomic reconstructions and comparative analyses of Kickxellomycotina fungi.</title>
        <authorList>
            <person name="Reynolds N.K."/>
            <person name="Stajich J.E."/>
            <person name="Barry K."/>
            <person name="Grigoriev I.V."/>
            <person name="Crous P."/>
            <person name="Smith M.E."/>
        </authorList>
    </citation>
    <scope>NUCLEOTIDE SEQUENCE</scope>
    <source>
        <strain evidence="13">BCRC 34381</strain>
    </source>
</reference>
<accession>A0A9W7Y7C4</accession>
<evidence type="ECO:0000313" key="13">
    <source>
        <dbReference type="EMBL" id="KAJ1730465.1"/>
    </source>
</evidence>
<dbReference type="SMART" id="SM00213">
    <property type="entry name" value="UBQ"/>
    <property type="match status" value="1"/>
</dbReference>
<keyword evidence="9" id="KW-0378">Hydrolase</keyword>
<dbReference type="Gene3D" id="1.10.8.10">
    <property type="entry name" value="DNA helicase RuvA subunit, C-terminal domain"/>
    <property type="match status" value="1"/>
</dbReference>
<dbReference type="Gene3D" id="3.10.20.90">
    <property type="entry name" value="Phosphatidylinositol 3-kinase Catalytic Subunit, Chain A, domain 1"/>
    <property type="match status" value="1"/>
</dbReference>
<name>A0A9W7Y7C4_9FUNG</name>
<dbReference type="GO" id="GO:0004190">
    <property type="term" value="F:aspartic-type endopeptidase activity"/>
    <property type="evidence" value="ECO:0007669"/>
    <property type="project" value="UniProtKB-KW"/>
</dbReference>
<dbReference type="GO" id="GO:0003684">
    <property type="term" value="F:damaged DNA binding"/>
    <property type="evidence" value="ECO:0007669"/>
    <property type="project" value="InterPro"/>
</dbReference>
<dbReference type="SUPFAM" id="SSF54236">
    <property type="entry name" value="Ubiquitin-like"/>
    <property type="match status" value="1"/>
</dbReference>
<evidence type="ECO:0000256" key="5">
    <source>
        <dbReference type="ARBA" id="ARBA00021491"/>
    </source>
</evidence>
<evidence type="ECO:0000256" key="7">
    <source>
        <dbReference type="ARBA" id="ARBA00022670"/>
    </source>
</evidence>
<evidence type="ECO:0000256" key="8">
    <source>
        <dbReference type="ARBA" id="ARBA00022750"/>
    </source>
</evidence>
<evidence type="ECO:0000256" key="1">
    <source>
        <dbReference type="ARBA" id="ARBA00003231"/>
    </source>
</evidence>
<dbReference type="InterPro" id="IPR036353">
    <property type="entry name" value="XPC-bd_sf"/>
</dbReference>
<dbReference type="InterPro" id="IPR000626">
    <property type="entry name" value="Ubiquitin-like_dom"/>
</dbReference>
<dbReference type="SUPFAM" id="SSF46934">
    <property type="entry name" value="UBA-like"/>
    <property type="match status" value="1"/>
</dbReference>
<keyword evidence="6" id="KW-0963">Cytoplasm</keyword>
<evidence type="ECO:0000256" key="6">
    <source>
        <dbReference type="ARBA" id="ARBA00022490"/>
    </source>
</evidence>
<evidence type="ECO:0000313" key="14">
    <source>
        <dbReference type="Proteomes" id="UP001143981"/>
    </source>
</evidence>
<dbReference type="GO" id="GO:0006289">
    <property type="term" value="P:nucleotide-excision repair"/>
    <property type="evidence" value="ECO:0007669"/>
    <property type="project" value="InterPro"/>
</dbReference>
<feature type="domain" description="UBA" evidence="10">
    <location>
        <begin position="353"/>
        <end position="392"/>
    </location>
</feature>
<dbReference type="PROSITE" id="PS50175">
    <property type="entry name" value="ASP_PROT_RETROV"/>
    <property type="match status" value="1"/>
</dbReference>
<feature type="domain" description="Ubiquitin-like" evidence="11">
    <location>
        <begin position="1"/>
        <end position="69"/>
    </location>
</feature>
<comment type="function">
    <text evidence="1">Probable aspartic protease. May be involved in the regulation of exocytosis. Acts as a linker between the 19S proteasome and polyubiquitinated proteins via UBA domain interactions with ubiquitin for their subsequent degradation. Required for S-phase checkpoint control.</text>
</comment>
<dbReference type="PANTHER" id="PTHR12917:SF1">
    <property type="entry name" value="AT13091P"/>
    <property type="match status" value="1"/>
</dbReference>
<dbReference type="GO" id="GO:0005737">
    <property type="term" value="C:cytoplasm"/>
    <property type="evidence" value="ECO:0007669"/>
    <property type="project" value="UniProtKB-SubCell"/>
</dbReference>
<dbReference type="CDD" id="cd05479">
    <property type="entry name" value="RP_DDI"/>
    <property type="match status" value="1"/>
</dbReference>
<comment type="similarity">
    <text evidence="3">Belongs to the DDI1 family.</text>
</comment>
<evidence type="ECO:0000259" key="12">
    <source>
        <dbReference type="PROSITE" id="PS50175"/>
    </source>
</evidence>
<dbReference type="InterPro" id="IPR001969">
    <property type="entry name" value="Aspartic_peptidase_AS"/>
</dbReference>
<evidence type="ECO:0000256" key="9">
    <source>
        <dbReference type="ARBA" id="ARBA00022801"/>
    </source>
</evidence>
<comment type="subcellular location">
    <subcellularLocation>
        <location evidence="2">Cytoplasm</location>
    </subcellularLocation>
</comment>
<dbReference type="PROSITE" id="PS50030">
    <property type="entry name" value="UBA"/>
    <property type="match status" value="1"/>
</dbReference>
<dbReference type="CDD" id="cd01796">
    <property type="entry name" value="Ubl_Ddi1_like"/>
    <property type="match status" value="1"/>
</dbReference>
<dbReference type="InterPro" id="IPR001995">
    <property type="entry name" value="Peptidase_A2_cat"/>
</dbReference>
<gene>
    <name evidence="13" type="primary">DDI1</name>
    <name evidence="13" type="ORF">LPJ61_002995</name>
</gene>
<dbReference type="Gene3D" id="2.40.70.10">
    <property type="entry name" value="Acid Proteases"/>
    <property type="match status" value="1"/>
</dbReference>
<dbReference type="InterPro" id="IPR015940">
    <property type="entry name" value="UBA"/>
</dbReference>
<dbReference type="PANTHER" id="PTHR12917">
    <property type="entry name" value="ASPARTYL PROTEASE DDI-RELATED"/>
    <property type="match status" value="1"/>
</dbReference>
<dbReference type="InterPro" id="IPR019103">
    <property type="entry name" value="Peptidase_aspartic_DDI1-type"/>
</dbReference>
<evidence type="ECO:0000256" key="2">
    <source>
        <dbReference type="ARBA" id="ARBA00004496"/>
    </source>
</evidence>
<keyword evidence="7" id="KW-0645">Protease</keyword>
<dbReference type="SUPFAM" id="SSF101238">
    <property type="entry name" value="XPC-binding domain"/>
    <property type="match status" value="1"/>
</dbReference>
<dbReference type="OrthoDB" id="1047367at2759"/>
<dbReference type="InterPro" id="IPR021109">
    <property type="entry name" value="Peptidase_aspartic_dom_sf"/>
</dbReference>
<evidence type="ECO:0000256" key="3">
    <source>
        <dbReference type="ARBA" id="ARBA00009136"/>
    </source>
</evidence>